<name>A0A835R4Z1_VANPL</name>
<gene>
    <name evidence="1" type="ORF">HPP92_010875</name>
</gene>
<protein>
    <submittedName>
        <fullName evidence="1">Uncharacterized protein</fullName>
    </submittedName>
</protein>
<accession>A0A835R4Z1</accession>
<dbReference type="AlphaFoldDB" id="A0A835R4Z1"/>
<dbReference type="Proteomes" id="UP000639772">
    <property type="component" value="Unassembled WGS sequence"/>
</dbReference>
<comment type="caution">
    <text evidence="1">The sequence shown here is derived from an EMBL/GenBank/DDBJ whole genome shotgun (WGS) entry which is preliminary data.</text>
</comment>
<dbReference type="EMBL" id="JADCNM010000005">
    <property type="protein sequence ID" value="KAG0482791.1"/>
    <property type="molecule type" value="Genomic_DNA"/>
</dbReference>
<organism evidence="1 2">
    <name type="scientific">Vanilla planifolia</name>
    <name type="common">Vanilla</name>
    <dbReference type="NCBI Taxonomy" id="51239"/>
    <lineage>
        <taxon>Eukaryota</taxon>
        <taxon>Viridiplantae</taxon>
        <taxon>Streptophyta</taxon>
        <taxon>Embryophyta</taxon>
        <taxon>Tracheophyta</taxon>
        <taxon>Spermatophyta</taxon>
        <taxon>Magnoliopsida</taxon>
        <taxon>Liliopsida</taxon>
        <taxon>Asparagales</taxon>
        <taxon>Orchidaceae</taxon>
        <taxon>Vanilloideae</taxon>
        <taxon>Vanilleae</taxon>
        <taxon>Vanilla</taxon>
    </lineage>
</organism>
<reference evidence="1 2" key="1">
    <citation type="journal article" date="2020" name="Nat. Food">
        <title>A phased Vanilla planifolia genome enables genetic improvement of flavour and production.</title>
        <authorList>
            <person name="Hasing T."/>
            <person name="Tang H."/>
            <person name="Brym M."/>
            <person name="Khazi F."/>
            <person name="Huang T."/>
            <person name="Chambers A.H."/>
        </authorList>
    </citation>
    <scope>NUCLEOTIDE SEQUENCE [LARGE SCALE GENOMIC DNA]</scope>
    <source>
        <tissue evidence="1">Leaf</tissue>
    </source>
</reference>
<evidence type="ECO:0000313" key="1">
    <source>
        <dbReference type="EMBL" id="KAG0482791.1"/>
    </source>
</evidence>
<sequence length="213" mass="24092">MATLFNMHEPPAYVINLLDNHGDWNFNAMFGAELVDLIGSFNRAQVAYEVRLVLVLTETERSAPNSTRITFLGAGRLSVGYRMEVQHQITMLVWKLFMGLVPSRGWHSHRNLSQIMGLLLERRSRSCLLQLYVSLLPSSGFAGCQLCSFFTQAMQHIAAACCFLLSEGSQKLLHCCNCHGPRPFFVRTIISCTYPNMTAVHYGGPYELLFLYF</sequence>
<evidence type="ECO:0000313" key="2">
    <source>
        <dbReference type="Proteomes" id="UP000639772"/>
    </source>
</evidence>
<proteinExistence type="predicted"/>